<dbReference type="SUPFAM" id="SSF55957">
    <property type="entry name" value="Phosphoglucomutase, C-terminal domain"/>
    <property type="match status" value="1"/>
</dbReference>
<dbReference type="OrthoDB" id="1928at2759"/>
<evidence type="ECO:0000313" key="3">
    <source>
        <dbReference type="EMBL" id="KIY95104.1"/>
    </source>
</evidence>
<organism evidence="3 4">
    <name type="scientific">Monoraphidium neglectum</name>
    <dbReference type="NCBI Taxonomy" id="145388"/>
    <lineage>
        <taxon>Eukaryota</taxon>
        <taxon>Viridiplantae</taxon>
        <taxon>Chlorophyta</taxon>
        <taxon>core chlorophytes</taxon>
        <taxon>Chlorophyceae</taxon>
        <taxon>CS clade</taxon>
        <taxon>Sphaeropleales</taxon>
        <taxon>Selenastraceae</taxon>
        <taxon>Monoraphidium</taxon>
    </lineage>
</organism>
<dbReference type="STRING" id="145388.A0A0D2LTW9"/>
<sequence>MVPAGLIAPPVRIGVVQTAYANGASTDYISKTLGLETACTPTGVKHLHHVAKEYDVGIYFESNGHGTVLFDPALVARLSALDEQVAVVHILAVSRLMNQAVGDAISGLLLVEAILRCGTALEAWEALYSDLPSRQTKLKVADRSAITTADAERRCVAPEGLQAAIDGVVAKVPRGRAFARPSGTEDAVRVYAEAETQEAADALAREVGRVVYDLAGGVGERP</sequence>
<dbReference type="EC" id="5.4.2.3" evidence="3"/>
<protein>
    <submittedName>
        <fullName evidence="3">Phosphoacetylglucosamine mutase</fullName>
        <ecNumber evidence="3">5.4.2.3</ecNumber>
    </submittedName>
</protein>
<dbReference type="AlphaFoldDB" id="A0A0D2LTW9"/>
<dbReference type="Gene3D" id="3.30.310.50">
    <property type="entry name" value="Alpha-D-phosphohexomutase, C-terminal domain"/>
    <property type="match status" value="1"/>
</dbReference>
<evidence type="ECO:0000259" key="1">
    <source>
        <dbReference type="Pfam" id="PF00408"/>
    </source>
</evidence>
<dbReference type="Pfam" id="PF21404">
    <property type="entry name" value="AMG1_III"/>
    <property type="match status" value="1"/>
</dbReference>
<dbReference type="InterPro" id="IPR005843">
    <property type="entry name" value="A-D-PHexomutase_C"/>
</dbReference>
<proteinExistence type="predicted"/>
<dbReference type="GeneID" id="25730263"/>
<dbReference type="Pfam" id="PF00408">
    <property type="entry name" value="PGM_PMM_IV"/>
    <property type="match status" value="1"/>
</dbReference>
<dbReference type="GO" id="GO:0006048">
    <property type="term" value="P:UDP-N-acetylglucosamine biosynthetic process"/>
    <property type="evidence" value="ECO:0007669"/>
    <property type="project" value="TreeGrafter"/>
</dbReference>
<dbReference type="PANTHER" id="PTHR45955:SF1">
    <property type="entry name" value="PHOSPHOACETYLGLUCOSAMINE MUTASE"/>
    <property type="match status" value="1"/>
</dbReference>
<gene>
    <name evidence="3" type="ORF">MNEG_12859</name>
</gene>
<dbReference type="GO" id="GO:0004610">
    <property type="term" value="F:phosphoacetylglucosamine mutase activity"/>
    <property type="evidence" value="ECO:0007669"/>
    <property type="project" value="UniProtKB-EC"/>
</dbReference>
<accession>A0A0D2LTW9</accession>
<dbReference type="InterPro" id="IPR036900">
    <property type="entry name" value="A-D-PHexomutase_C_sf"/>
</dbReference>
<keyword evidence="4" id="KW-1185">Reference proteome</keyword>
<feature type="domain" description="Alpha-D-phosphohexomutase C-terminal" evidence="1">
    <location>
        <begin position="157"/>
        <end position="207"/>
    </location>
</feature>
<dbReference type="PANTHER" id="PTHR45955">
    <property type="entry name" value="PHOSPHOACETYLGLUCOSAMINE MUTASE"/>
    <property type="match status" value="1"/>
</dbReference>
<feature type="domain" description="Phosphoacetylglucosamine mutase AMG1" evidence="2">
    <location>
        <begin position="11"/>
        <end position="116"/>
    </location>
</feature>
<dbReference type="Proteomes" id="UP000054498">
    <property type="component" value="Unassembled WGS sequence"/>
</dbReference>
<name>A0A0D2LTW9_9CHLO</name>
<evidence type="ECO:0000259" key="2">
    <source>
        <dbReference type="Pfam" id="PF21404"/>
    </source>
</evidence>
<dbReference type="RefSeq" id="XP_013894124.1">
    <property type="nucleotide sequence ID" value="XM_014038670.1"/>
</dbReference>
<evidence type="ECO:0000313" key="4">
    <source>
        <dbReference type="Proteomes" id="UP000054498"/>
    </source>
</evidence>
<dbReference type="KEGG" id="mng:MNEG_12859"/>
<reference evidence="3 4" key="1">
    <citation type="journal article" date="2013" name="BMC Genomics">
        <title>Reconstruction of the lipid metabolism for the microalga Monoraphidium neglectum from its genome sequence reveals characteristics suitable for biofuel production.</title>
        <authorList>
            <person name="Bogen C."/>
            <person name="Al-Dilaimi A."/>
            <person name="Albersmeier A."/>
            <person name="Wichmann J."/>
            <person name="Grundmann M."/>
            <person name="Rupp O."/>
            <person name="Lauersen K.J."/>
            <person name="Blifernez-Klassen O."/>
            <person name="Kalinowski J."/>
            <person name="Goesmann A."/>
            <person name="Mussgnug J.H."/>
            <person name="Kruse O."/>
        </authorList>
    </citation>
    <scope>NUCLEOTIDE SEQUENCE [LARGE SCALE GENOMIC DNA]</scope>
    <source>
        <strain evidence="3 4">SAG 48.87</strain>
    </source>
</reference>
<keyword evidence="3" id="KW-0413">Isomerase</keyword>
<dbReference type="InterPro" id="IPR049022">
    <property type="entry name" value="AMG1_III"/>
</dbReference>
<dbReference type="EMBL" id="KK103694">
    <property type="protein sequence ID" value="KIY95104.1"/>
    <property type="molecule type" value="Genomic_DNA"/>
</dbReference>
<dbReference type="FunFam" id="3.30.310.50:FF:000003">
    <property type="entry name" value="Phosphoacetylglucosamine mutase"/>
    <property type="match status" value="1"/>
</dbReference>